<dbReference type="InterPro" id="IPR036291">
    <property type="entry name" value="NAD(P)-bd_dom_sf"/>
</dbReference>
<dbReference type="PRINTS" id="PR00081">
    <property type="entry name" value="GDHRDH"/>
</dbReference>
<accession>A0ABP8YHH1</accession>
<dbReference type="InterPro" id="IPR051122">
    <property type="entry name" value="SDR_DHRS6-like"/>
</dbReference>
<keyword evidence="5" id="KW-1185">Reference proteome</keyword>
<evidence type="ECO:0000313" key="4">
    <source>
        <dbReference type="EMBL" id="GAA4727807.1"/>
    </source>
</evidence>
<comment type="similarity">
    <text evidence="1">Belongs to the short-chain dehydrogenases/reductases (SDR) family.</text>
</comment>
<dbReference type="InterPro" id="IPR057326">
    <property type="entry name" value="KR_dom"/>
</dbReference>
<name>A0ABP8YHH1_9MICO</name>
<organism evidence="4 5">
    <name type="scientific">Isoptericola chiayiensis</name>
    <dbReference type="NCBI Taxonomy" id="579446"/>
    <lineage>
        <taxon>Bacteria</taxon>
        <taxon>Bacillati</taxon>
        <taxon>Actinomycetota</taxon>
        <taxon>Actinomycetes</taxon>
        <taxon>Micrococcales</taxon>
        <taxon>Promicromonosporaceae</taxon>
        <taxon>Isoptericola</taxon>
    </lineage>
</organism>
<dbReference type="PANTHER" id="PTHR43477">
    <property type="entry name" value="DIHYDROANTICAPSIN 7-DEHYDROGENASE"/>
    <property type="match status" value="1"/>
</dbReference>
<dbReference type="Proteomes" id="UP001500956">
    <property type="component" value="Unassembled WGS sequence"/>
</dbReference>
<dbReference type="SUPFAM" id="SSF51735">
    <property type="entry name" value="NAD(P)-binding Rossmann-fold domains"/>
    <property type="match status" value="1"/>
</dbReference>
<reference evidence="5" key="1">
    <citation type="journal article" date="2019" name="Int. J. Syst. Evol. Microbiol.">
        <title>The Global Catalogue of Microorganisms (GCM) 10K type strain sequencing project: providing services to taxonomists for standard genome sequencing and annotation.</title>
        <authorList>
            <consortium name="The Broad Institute Genomics Platform"/>
            <consortium name="The Broad Institute Genome Sequencing Center for Infectious Disease"/>
            <person name="Wu L."/>
            <person name="Ma J."/>
        </authorList>
    </citation>
    <scope>NUCLEOTIDE SEQUENCE [LARGE SCALE GENOMIC DNA]</scope>
    <source>
        <strain evidence="5">JCM 18063</strain>
    </source>
</reference>
<dbReference type="RefSeq" id="WP_172149836.1">
    <property type="nucleotide sequence ID" value="NZ_BAABID010000008.1"/>
</dbReference>
<evidence type="ECO:0000259" key="3">
    <source>
        <dbReference type="SMART" id="SM00822"/>
    </source>
</evidence>
<keyword evidence="2" id="KW-0560">Oxidoreductase</keyword>
<protein>
    <submittedName>
        <fullName evidence="4">SDR family oxidoreductase</fullName>
    </submittedName>
</protein>
<evidence type="ECO:0000256" key="1">
    <source>
        <dbReference type="ARBA" id="ARBA00006484"/>
    </source>
</evidence>
<evidence type="ECO:0000313" key="5">
    <source>
        <dbReference type="Proteomes" id="UP001500956"/>
    </source>
</evidence>
<dbReference type="InterPro" id="IPR002347">
    <property type="entry name" value="SDR_fam"/>
</dbReference>
<dbReference type="PANTHER" id="PTHR43477:SF1">
    <property type="entry name" value="DIHYDROANTICAPSIN 7-DEHYDROGENASE"/>
    <property type="match status" value="1"/>
</dbReference>
<dbReference type="SMART" id="SM00822">
    <property type="entry name" value="PKS_KR"/>
    <property type="match status" value="1"/>
</dbReference>
<dbReference type="EMBL" id="BAABID010000008">
    <property type="protein sequence ID" value="GAA4727807.1"/>
    <property type="molecule type" value="Genomic_DNA"/>
</dbReference>
<feature type="domain" description="Ketoreductase" evidence="3">
    <location>
        <begin position="7"/>
        <end position="174"/>
    </location>
</feature>
<dbReference type="Pfam" id="PF13561">
    <property type="entry name" value="adh_short_C2"/>
    <property type="match status" value="1"/>
</dbReference>
<gene>
    <name evidence="4" type="ORF">GCM10023216_18750</name>
</gene>
<sequence>MSSLDTRRVLLVGGASGIGREIGKAAAAQGAEVIVAGRHPEVVTVPEGGTAIAIDLGDEESIRRAAAQVGAVDCLVVLAADHANGPVESLDADRVRRALDAKVIGPILLAKHFAPAMPKNGVIVLFSGVVSSRPSADLVVMATGNRAAEGLADALAVELAPIRVVSVSPGIVDSGAYDSMGENAKRRYLDAAASSNPVGRVGSPGDIAQVVLLALTNPFLTGTTLHVDGGRRVA</sequence>
<evidence type="ECO:0000256" key="2">
    <source>
        <dbReference type="ARBA" id="ARBA00023002"/>
    </source>
</evidence>
<proteinExistence type="inferred from homology"/>
<dbReference type="Gene3D" id="3.40.50.720">
    <property type="entry name" value="NAD(P)-binding Rossmann-like Domain"/>
    <property type="match status" value="1"/>
</dbReference>
<comment type="caution">
    <text evidence="4">The sequence shown here is derived from an EMBL/GenBank/DDBJ whole genome shotgun (WGS) entry which is preliminary data.</text>
</comment>